<dbReference type="EMBL" id="KQ977521">
    <property type="protein sequence ID" value="KYN02140.1"/>
    <property type="molecule type" value="Genomic_DNA"/>
</dbReference>
<reference evidence="1 2" key="1">
    <citation type="submission" date="2016-03" db="EMBL/GenBank/DDBJ databases">
        <title>Cyphomyrmex costatus WGS genome.</title>
        <authorList>
            <person name="Nygaard S."/>
            <person name="Hu H."/>
            <person name="Boomsma J."/>
            <person name="Zhang G."/>
        </authorList>
    </citation>
    <scope>NUCLEOTIDE SEQUENCE [LARGE SCALE GENOMIC DNA]</scope>
    <source>
        <strain evidence="1">MS0001</strain>
        <tissue evidence="1">Whole body</tissue>
    </source>
</reference>
<proteinExistence type="predicted"/>
<evidence type="ECO:0000313" key="1">
    <source>
        <dbReference type="EMBL" id="KYN02140.1"/>
    </source>
</evidence>
<accession>A0A151II59</accession>
<protein>
    <submittedName>
        <fullName evidence="1">Uncharacterized protein</fullName>
    </submittedName>
</protein>
<keyword evidence="2" id="KW-1185">Reference proteome</keyword>
<evidence type="ECO:0000313" key="2">
    <source>
        <dbReference type="Proteomes" id="UP000078542"/>
    </source>
</evidence>
<sequence>MHEIFSTKPWIKPVAVAGSDINITDNENIENVDPRKSVSRKRKINSILEDYLERSLEIKKEKENNAQKRHAEKMARLDKMEAVMTEMFKK</sequence>
<dbReference type="AlphaFoldDB" id="A0A151II59"/>
<organism evidence="1 2">
    <name type="scientific">Cyphomyrmex costatus</name>
    <dbReference type="NCBI Taxonomy" id="456900"/>
    <lineage>
        <taxon>Eukaryota</taxon>
        <taxon>Metazoa</taxon>
        <taxon>Ecdysozoa</taxon>
        <taxon>Arthropoda</taxon>
        <taxon>Hexapoda</taxon>
        <taxon>Insecta</taxon>
        <taxon>Pterygota</taxon>
        <taxon>Neoptera</taxon>
        <taxon>Endopterygota</taxon>
        <taxon>Hymenoptera</taxon>
        <taxon>Apocrita</taxon>
        <taxon>Aculeata</taxon>
        <taxon>Formicoidea</taxon>
        <taxon>Formicidae</taxon>
        <taxon>Myrmicinae</taxon>
        <taxon>Cyphomyrmex</taxon>
    </lineage>
</organism>
<name>A0A151II59_9HYME</name>
<dbReference type="Proteomes" id="UP000078542">
    <property type="component" value="Unassembled WGS sequence"/>
</dbReference>
<gene>
    <name evidence="1" type="ORF">ALC62_07053</name>
</gene>